<sequence length="98" mass="11147">MGCMLQIVIAMVLFFVMMFGIGFILNMLMKTTWFPIYLFVLVLVPLYIWSTWDHAASFGANLTEFTFIDWLPVVAALVGAYVSGYAIRALRIGGYKMF</sequence>
<feature type="transmembrane region" description="Helical" evidence="1">
    <location>
        <begin position="6"/>
        <end position="25"/>
    </location>
</feature>
<dbReference type="InterPro" id="IPR025917">
    <property type="entry name" value="YuiB"/>
</dbReference>
<proteinExistence type="predicted"/>
<name>A0A6H2H435_9BACL</name>
<organism evidence="2 3">
    <name type="scientific">Paenibacillus albicereus</name>
    <dbReference type="NCBI Taxonomy" id="2726185"/>
    <lineage>
        <taxon>Bacteria</taxon>
        <taxon>Bacillati</taxon>
        <taxon>Bacillota</taxon>
        <taxon>Bacilli</taxon>
        <taxon>Bacillales</taxon>
        <taxon>Paenibacillaceae</taxon>
        <taxon>Paenibacillus</taxon>
    </lineage>
</organism>
<dbReference type="Pfam" id="PF14068">
    <property type="entry name" value="YuiB"/>
    <property type="match status" value="1"/>
</dbReference>
<dbReference type="KEGG" id="palr:HGI30_17825"/>
<keyword evidence="1" id="KW-0472">Membrane</keyword>
<evidence type="ECO:0000313" key="3">
    <source>
        <dbReference type="Proteomes" id="UP000502136"/>
    </source>
</evidence>
<protein>
    <submittedName>
        <fullName evidence="2">Uncharacterized protein</fullName>
    </submittedName>
</protein>
<evidence type="ECO:0000313" key="2">
    <source>
        <dbReference type="EMBL" id="QJC54440.1"/>
    </source>
</evidence>
<keyword evidence="1" id="KW-0812">Transmembrane</keyword>
<feature type="transmembrane region" description="Helical" evidence="1">
    <location>
        <begin position="32"/>
        <end position="50"/>
    </location>
</feature>
<dbReference type="Proteomes" id="UP000502136">
    <property type="component" value="Chromosome"/>
</dbReference>
<feature type="transmembrane region" description="Helical" evidence="1">
    <location>
        <begin position="70"/>
        <end position="90"/>
    </location>
</feature>
<dbReference type="AlphaFoldDB" id="A0A6H2H435"/>
<evidence type="ECO:0000256" key="1">
    <source>
        <dbReference type="SAM" id="Phobius"/>
    </source>
</evidence>
<keyword evidence="1" id="KW-1133">Transmembrane helix</keyword>
<accession>A0A6H2H435</accession>
<gene>
    <name evidence="2" type="ORF">HGI30_17825</name>
</gene>
<keyword evidence="3" id="KW-1185">Reference proteome</keyword>
<reference evidence="2 3" key="1">
    <citation type="submission" date="2020-04" db="EMBL/GenBank/DDBJ databases">
        <title>Novel Paenibacillus strain UniB2 isolated from commercial digestive syrup.</title>
        <authorList>
            <person name="Thorat V."/>
            <person name="Kirdat K."/>
            <person name="Tiwarekar B."/>
            <person name="Yadav A."/>
        </authorList>
    </citation>
    <scope>NUCLEOTIDE SEQUENCE [LARGE SCALE GENOMIC DNA]</scope>
    <source>
        <strain evidence="2 3">UniB2</strain>
    </source>
</reference>
<dbReference type="EMBL" id="CP051428">
    <property type="protein sequence ID" value="QJC54440.1"/>
    <property type="molecule type" value="Genomic_DNA"/>
</dbReference>